<name>A0A9N7MH87_STRHE</name>
<protein>
    <submittedName>
        <fullName evidence="4">Calmodulin-related</fullName>
    </submittedName>
</protein>
<feature type="compositionally biased region" description="Basic and acidic residues" evidence="2">
    <location>
        <begin position="29"/>
        <end position="42"/>
    </location>
</feature>
<dbReference type="Pfam" id="PF13499">
    <property type="entry name" value="EF-hand_7"/>
    <property type="match status" value="1"/>
</dbReference>
<feature type="compositionally biased region" description="Basic residues" evidence="2">
    <location>
        <begin position="58"/>
        <end position="71"/>
    </location>
</feature>
<dbReference type="OrthoDB" id="293868at2759"/>
<feature type="compositionally biased region" description="Polar residues" evidence="2">
    <location>
        <begin position="17"/>
        <end position="27"/>
    </location>
</feature>
<feature type="domain" description="EF-hand" evidence="3">
    <location>
        <begin position="210"/>
        <end position="245"/>
    </location>
</feature>
<dbReference type="GO" id="GO:0005509">
    <property type="term" value="F:calcium ion binding"/>
    <property type="evidence" value="ECO:0007669"/>
    <property type="project" value="InterPro"/>
</dbReference>
<feature type="compositionally biased region" description="Acidic residues" evidence="2">
    <location>
        <begin position="75"/>
        <end position="102"/>
    </location>
</feature>
<gene>
    <name evidence="4" type="ORF">SHERM_00939</name>
</gene>
<evidence type="ECO:0000256" key="1">
    <source>
        <dbReference type="ARBA" id="ARBA00022837"/>
    </source>
</evidence>
<dbReference type="InterPro" id="IPR002048">
    <property type="entry name" value="EF_hand_dom"/>
</dbReference>
<keyword evidence="1" id="KW-0106">Calcium</keyword>
<evidence type="ECO:0000256" key="2">
    <source>
        <dbReference type="SAM" id="MobiDB-lite"/>
    </source>
</evidence>
<reference evidence="4" key="1">
    <citation type="submission" date="2019-12" db="EMBL/GenBank/DDBJ databases">
        <authorList>
            <person name="Scholes J."/>
        </authorList>
    </citation>
    <scope>NUCLEOTIDE SEQUENCE</scope>
</reference>
<dbReference type="InterPro" id="IPR018247">
    <property type="entry name" value="EF_Hand_1_Ca_BS"/>
</dbReference>
<dbReference type="PROSITE" id="PS00018">
    <property type="entry name" value="EF_HAND_1"/>
    <property type="match status" value="1"/>
</dbReference>
<proteinExistence type="predicted"/>
<organism evidence="4 5">
    <name type="scientific">Striga hermonthica</name>
    <name type="common">Purple witchweed</name>
    <name type="synonym">Buchnera hermonthica</name>
    <dbReference type="NCBI Taxonomy" id="68872"/>
    <lineage>
        <taxon>Eukaryota</taxon>
        <taxon>Viridiplantae</taxon>
        <taxon>Streptophyta</taxon>
        <taxon>Embryophyta</taxon>
        <taxon>Tracheophyta</taxon>
        <taxon>Spermatophyta</taxon>
        <taxon>Magnoliopsida</taxon>
        <taxon>eudicotyledons</taxon>
        <taxon>Gunneridae</taxon>
        <taxon>Pentapetalae</taxon>
        <taxon>asterids</taxon>
        <taxon>lamiids</taxon>
        <taxon>Lamiales</taxon>
        <taxon>Orobanchaceae</taxon>
        <taxon>Buchnereae</taxon>
        <taxon>Striga</taxon>
    </lineage>
</organism>
<evidence type="ECO:0000313" key="4">
    <source>
        <dbReference type="EMBL" id="CAA0806036.1"/>
    </source>
</evidence>
<dbReference type="Gene3D" id="1.10.238.10">
    <property type="entry name" value="EF-hand"/>
    <property type="match status" value="1"/>
</dbReference>
<dbReference type="Proteomes" id="UP001153555">
    <property type="component" value="Unassembled WGS sequence"/>
</dbReference>
<feature type="compositionally biased region" description="Basic and acidic residues" evidence="2">
    <location>
        <begin position="7"/>
        <end position="16"/>
    </location>
</feature>
<sequence length="254" mass="28791">MRKSKPSKSDGDEHVSSENLQTVSNYEMQRLKRIEDNKKRMEALGLRKMANSFMGSVHKAHTNNKDRKGKRKIDDEDDEYYPAQDDEGASSSSEDNESDEEFSISHKKRGAVQRTIPSSDFVEDDDEALMQAVALSLQDTTNVAANDKRKEIPRSQNDLGKMRRKKPIGGRVKMSEDEMLVHFFQFDETGKGGFTLRDVQRLAMAHDFTWSEKELADMVHCFDSDGDGKITYDDFRKIVCGCNMLKGSDVGETG</sequence>
<dbReference type="AlphaFoldDB" id="A0A9N7MH87"/>
<accession>A0A9N7MH87</accession>
<feature type="region of interest" description="Disordered" evidence="2">
    <location>
        <begin position="1"/>
        <end position="111"/>
    </location>
</feature>
<dbReference type="SUPFAM" id="SSF47473">
    <property type="entry name" value="EF-hand"/>
    <property type="match status" value="1"/>
</dbReference>
<comment type="caution">
    <text evidence="4">The sequence shown here is derived from an EMBL/GenBank/DDBJ whole genome shotgun (WGS) entry which is preliminary data.</text>
</comment>
<dbReference type="EMBL" id="CACSLK010000214">
    <property type="protein sequence ID" value="CAA0806036.1"/>
    <property type="molecule type" value="Genomic_DNA"/>
</dbReference>
<dbReference type="PROSITE" id="PS50222">
    <property type="entry name" value="EF_HAND_2"/>
    <property type="match status" value="1"/>
</dbReference>
<evidence type="ECO:0000259" key="3">
    <source>
        <dbReference type="PROSITE" id="PS50222"/>
    </source>
</evidence>
<evidence type="ECO:0000313" key="5">
    <source>
        <dbReference type="Proteomes" id="UP001153555"/>
    </source>
</evidence>
<keyword evidence="5" id="KW-1185">Reference proteome</keyword>
<dbReference type="InterPro" id="IPR011992">
    <property type="entry name" value="EF-hand-dom_pair"/>
</dbReference>